<dbReference type="AlphaFoldDB" id="A0A3M7PRA6"/>
<proteinExistence type="predicted"/>
<sequence length="83" mass="9484">MPRLYAHVDIKSSPRSDMFLSIKKDSWNELNRVMPSVNVTSSNRRRPIEIDNPTMNLFKKITECSTGSGLDTTLDHKNLHSLP</sequence>
<organism evidence="1 2">
    <name type="scientific">Brachionus plicatilis</name>
    <name type="common">Marine rotifer</name>
    <name type="synonym">Brachionus muelleri</name>
    <dbReference type="NCBI Taxonomy" id="10195"/>
    <lineage>
        <taxon>Eukaryota</taxon>
        <taxon>Metazoa</taxon>
        <taxon>Spiralia</taxon>
        <taxon>Gnathifera</taxon>
        <taxon>Rotifera</taxon>
        <taxon>Eurotatoria</taxon>
        <taxon>Monogononta</taxon>
        <taxon>Pseudotrocha</taxon>
        <taxon>Ploima</taxon>
        <taxon>Brachionidae</taxon>
        <taxon>Brachionus</taxon>
    </lineage>
</organism>
<dbReference type="Proteomes" id="UP000276133">
    <property type="component" value="Unassembled WGS sequence"/>
</dbReference>
<accession>A0A3M7PRA6</accession>
<name>A0A3M7PRA6_BRAPC</name>
<dbReference type="EMBL" id="REGN01009274">
    <property type="protein sequence ID" value="RNA01553.1"/>
    <property type="molecule type" value="Genomic_DNA"/>
</dbReference>
<protein>
    <submittedName>
        <fullName evidence="1">Uncharacterized protein</fullName>
    </submittedName>
</protein>
<keyword evidence="2" id="KW-1185">Reference proteome</keyword>
<comment type="caution">
    <text evidence="1">The sequence shown here is derived from an EMBL/GenBank/DDBJ whole genome shotgun (WGS) entry which is preliminary data.</text>
</comment>
<reference evidence="1 2" key="1">
    <citation type="journal article" date="2018" name="Sci. Rep.">
        <title>Genomic signatures of local adaptation to the degree of environmental predictability in rotifers.</title>
        <authorList>
            <person name="Franch-Gras L."/>
            <person name="Hahn C."/>
            <person name="Garcia-Roger E.M."/>
            <person name="Carmona M.J."/>
            <person name="Serra M."/>
            <person name="Gomez A."/>
        </authorList>
    </citation>
    <scope>NUCLEOTIDE SEQUENCE [LARGE SCALE GENOMIC DNA]</scope>
    <source>
        <strain evidence="1">HYR1</strain>
    </source>
</reference>
<evidence type="ECO:0000313" key="2">
    <source>
        <dbReference type="Proteomes" id="UP000276133"/>
    </source>
</evidence>
<evidence type="ECO:0000313" key="1">
    <source>
        <dbReference type="EMBL" id="RNA01553.1"/>
    </source>
</evidence>
<gene>
    <name evidence="1" type="ORF">BpHYR1_054414</name>
</gene>